<dbReference type="Gene3D" id="3.40.30.10">
    <property type="entry name" value="Glutaredoxin"/>
    <property type="match status" value="1"/>
</dbReference>
<evidence type="ECO:0000313" key="14">
    <source>
        <dbReference type="EMBL" id="MBB6578310.1"/>
    </source>
</evidence>
<feature type="domain" description="Thioredoxin" evidence="13">
    <location>
        <begin position="26"/>
        <end position="176"/>
    </location>
</feature>
<evidence type="ECO:0000256" key="6">
    <source>
        <dbReference type="ARBA" id="ARBA00023157"/>
    </source>
</evidence>
<evidence type="ECO:0000313" key="15">
    <source>
        <dbReference type="Proteomes" id="UP000562492"/>
    </source>
</evidence>
<accession>A0ABR6RGM5</accession>
<dbReference type="PANTHER" id="PTHR42801:SF4">
    <property type="entry name" value="AHPC_TSA FAMILY PROTEIN"/>
    <property type="match status" value="1"/>
</dbReference>
<dbReference type="InterPro" id="IPR013766">
    <property type="entry name" value="Thioredoxin_domain"/>
</dbReference>
<reference evidence="14 15" key="1">
    <citation type="submission" date="2020-08" db="EMBL/GenBank/DDBJ databases">
        <title>Functional genomics of gut bacteria from endangered species of beetles.</title>
        <authorList>
            <person name="Carlos-Shanley C."/>
        </authorList>
    </citation>
    <scope>NUCLEOTIDE SEQUENCE [LARGE SCALE GENOMIC DNA]</scope>
    <source>
        <strain evidence="14 15">S00124</strain>
    </source>
</reference>
<dbReference type="PROSITE" id="PS51352">
    <property type="entry name" value="THIOREDOXIN_2"/>
    <property type="match status" value="1"/>
</dbReference>
<evidence type="ECO:0000256" key="3">
    <source>
        <dbReference type="ARBA" id="ARBA00022559"/>
    </source>
</evidence>
<keyword evidence="6" id="KW-1015">Disulfide bond</keyword>
<evidence type="ECO:0000256" key="5">
    <source>
        <dbReference type="ARBA" id="ARBA00023002"/>
    </source>
</evidence>
<evidence type="ECO:0000256" key="1">
    <source>
        <dbReference type="ARBA" id="ARBA00003330"/>
    </source>
</evidence>
<dbReference type="CDD" id="cd03017">
    <property type="entry name" value="PRX_BCP"/>
    <property type="match status" value="1"/>
</dbReference>
<dbReference type="InterPro" id="IPR000866">
    <property type="entry name" value="AhpC/TSA"/>
</dbReference>
<gene>
    <name evidence="14" type="ORF">HNP33_002391</name>
</gene>
<evidence type="ECO:0000256" key="8">
    <source>
        <dbReference type="ARBA" id="ARBA00032824"/>
    </source>
</evidence>
<dbReference type="Proteomes" id="UP000562492">
    <property type="component" value="Unassembled WGS sequence"/>
</dbReference>
<dbReference type="SUPFAM" id="SSF52833">
    <property type="entry name" value="Thioredoxin-like"/>
    <property type="match status" value="1"/>
</dbReference>
<comment type="similarity">
    <text evidence="9">Belongs to the peroxiredoxin family. BCP/PrxQ subfamily.</text>
</comment>
<sequence length="184" mass="19260">MAFKMISAVLATAGMLWLAAPAQAALAVGATAPVFTTQSALAGKAQPFDMAAALKGGPVVLYFFPKAYTQGCTLEAHAFAEATPQFAALGARVVGISHDDIATLQKFSTEACRDQFVVASDPEAKAIQAYDAGSAARPGTASRISYVIAPNGKVLFMHEGSDPIEHVQQTLKAVQQWKAAHKQP</sequence>
<evidence type="ECO:0000256" key="12">
    <source>
        <dbReference type="SAM" id="SignalP"/>
    </source>
</evidence>
<keyword evidence="4" id="KW-0049">Antioxidant</keyword>
<comment type="catalytic activity">
    <reaction evidence="11">
        <text>a hydroperoxide + [thioredoxin]-dithiol = an alcohol + [thioredoxin]-disulfide + H2O</text>
        <dbReference type="Rhea" id="RHEA:62620"/>
        <dbReference type="Rhea" id="RHEA-COMP:10698"/>
        <dbReference type="Rhea" id="RHEA-COMP:10700"/>
        <dbReference type="ChEBI" id="CHEBI:15377"/>
        <dbReference type="ChEBI" id="CHEBI:29950"/>
        <dbReference type="ChEBI" id="CHEBI:30879"/>
        <dbReference type="ChEBI" id="CHEBI:35924"/>
        <dbReference type="ChEBI" id="CHEBI:50058"/>
        <dbReference type="EC" id="1.11.1.24"/>
    </reaction>
</comment>
<evidence type="ECO:0000259" key="13">
    <source>
        <dbReference type="PROSITE" id="PS51352"/>
    </source>
</evidence>
<evidence type="ECO:0000256" key="9">
    <source>
        <dbReference type="ARBA" id="ARBA00038489"/>
    </source>
</evidence>
<evidence type="ECO:0000256" key="10">
    <source>
        <dbReference type="ARBA" id="ARBA00042639"/>
    </source>
</evidence>
<evidence type="ECO:0000256" key="11">
    <source>
        <dbReference type="ARBA" id="ARBA00049091"/>
    </source>
</evidence>
<feature type="chain" id="PRO_5045674900" description="thioredoxin-dependent peroxiredoxin" evidence="12">
    <location>
        <begin position="25"/>
        <end position="184"/>
    </location>
</feature>
<dbReference type="Pfam" id="PF00578">
    <property type="entry name" value="AhpC-TSA"/>
    <property type="match status" value="1"/>
</dbReference>
<keyword evidence="12" id="KW-0732">Signal</keyword>
<name>A0ABR6RGM5_9BURK</name>
<comment type="function">
    <text evidence="1">Thiol-specific peroxidase that catalyzes the reduction of hydrogen peroxide and organic hydroperoxides to water and alcohols, respectively. Plays a role in cell protection against oxidative stress by detoxifying peroxides and as sensor of hydrogen peroxide-mediated signaling events.</text>
</comment>
<feature type="signal peptide" evidence="12">
    <location>
        <begin position="1"/>
        <end position="24"/>
    </location>
</feature>
<keyword evidence="5" id="KW-0560">Oxidoreductase</keyword>
<dbReference type="RefSeq" id="WP_184708570.1">
    <property type="nucleotide sequence ID" value="NZ_JACHKZ010000013.1"/>
</dbReference>
<comment type="caution">
    <text evidence="14">The sequence shown here is derived from an EMBL/GenBank/DDBJ whole genome shotgun (WGS) entry which is preliminary data.</text>
</comment>
<dbReference type="InterPro" id="IPR050924">
    <property type="entry name" value="Peroxiredoxin_BCP/PrxQ"/>
</dbReference>
<dbReference type="EMBL" id="JACHKZ010000013">
    <property type="protein sequence ID" value="MBB6578310.1"/>
    <property type="molecule type" value="Genomic_DNA"/>
</dbReference>
<organism evidence="14 15">
    <name type="scientific">Comamonas odontotermitis</name>
    <dbReference type="NCBI Taxonomy" id="379895"/>
    <lineage>
        <taxon>Bacteria</taxon>
        <taxon>Pseudomonadati</taxon>
        <taxon>Pseudomonadota</taxon>
        <taxon>Betaproteobacteria</taxon>
        <taxon>Burkholderiales</taxon>
        <taxon>Comamonadaceae</taxon>
        <taxon>Comamonas</taxon>
    </lineage>
</organism>
<keyword evidence="7" id="KW-0676">Redox-active center</keyword>
<evidence type="ECO:0000256" key="4">
    <source>
        <dbReference type="ARBA" id="ARBA00022862"/>
    </source>
</evidence>
<evidence type="ECO:0000256" key="2">
    <source>
        <dbReference type="ARBA" id="ARBA00013017"/>
    </source>
</evidence>
<keyword evidence="3" id="KW-0575">Peroxidase</keyword>
<evidence type="ECO:0000256" key="7">
    <source>
        <dbReference type="ARBA" id="ARBA00023284"/>
    </source>
</evidence>
<keyword evidence="15" id="KW-1185">Reference proteome</keyword>
<dbReference type="EC" id="1.11.1.24" evidence="2"/>
<protein>
    <recommendedName>
        <fullName evidence="2">thioredoxin-dependent peroxiredoxin</fullName>
        <ecNumber evidence="2">1.11.1.24</ecNumber>
    </recommendedName>
    <alternativeName>
        <fullName evidence="8">Thioredoxin peroxidase</fullName>
    </alternativeName>
    <alternativeName>
        <fullName evidence="10">Thioredoxin-dependent peroxiredoxin Bcp</fullName>
    </alternativeName>
</protein>
<proteinExistence type="inferred from homology"/>
<dbReference type="PANTHER" id="PTHR42801">
    <property type="entry name" value="THIOREDOXIN-DEPENDENT PEROXIDE REDUCTASE"/>
    <property type="match status" value="1"/>
</dbReference>
<dbReference type="InterPro" id="IPR036249">
    <property type="entry name" value="Thioredoxin-like_sf"/>
</dbReference>